<dbReference type="SUPFAM" id="SSF63748">
    <property type="entry name" value="Tudor/PWWP/MBT"/>
    <property type="match status" value="1"/>
</dbReference>
<accession>A0AAV4WTC6</accession>
<dbReference type="AlphaFoldDB" id="A0AAV4WTC6"/>
<feature type="region of interest" description="Disordered" evidence="4">
    <location>
        <begin position="371"/>
        <end position="406"/>
    </location>
</feature>
<feature type="compositionally biased region" description="Basic and acidic residues" evidence="4">
    <location>
        <begin position="376"/>
        <end position="405"/>
    </location>
</feature>
<dbReference type="PANTHER" id="PTHR15999">
    <property type="entry name" value="ZINC FINGER CW-TYPE PWWP DOMAIN PROTEIN 1"/>
    <property type="match status" value="1"/>
</dbReference>
<dbReference type="Proteomes" id="UP001054837">
    <property type="component" value="Unassembled WGS sequence"/>
</dbReference>
<evidence type="ECO:0000256" key="3">
    <source>
        <dbReference type="ARBA" id="ARBA00022833"/>
    </source>
</evidence>
<feature type="region of interest" description="Disordered" evidence="4">
    <location>
        <begin position="591"/>
        <end position="710"/>
    </location>
</feature>
<evidence type="ECO:0000256" key="4">
    <source>
        <dbReference type="SAM" id="MobiDB-lite"/>
    </source>
</evidence>
<dbReference type="Gene3D" id="3.30.40.100">
    <property type="match status" value="1"/>
</dbReference>
<dbReference type="PROSITE" id="PS51050">
    <property type="entry name" value="ZF_CW"/>
    <property type="match status" value="1"/>
</dbReference>
<feature type="domain" description="CW-type" evidence="6">
    <location>
        <begin position="34"/>
        <end position="88"/>
    </location>
</feature>
<keyword evidence="3" id="KW-0862">Zinc</keyword>
<feature type="compositionally biased region" description="Polar residues" evidence="4">
    <location>
        <begin position="658"/>
        <end position="675"/>
    </location>
</feature>
<evidence type="ECO:0000256" key="2">
    <source>
        <dbReference type="ARBA" id="ARBA00022771"/>
    </source>
</evidence>
<dbReference type="Pfam" id="PF00855">
    <property type="entry name" value="PWWP"/>
    <property type="match status" value="1"/>
</dbReference>
<dbReference type="InterPro" id="IPR011124">
    <property type="entry name" value="Znf_CW"/>
</dbReference>
<evidence type="ECO:0000313" key="8">
    <source>
        <dbReference type="Proteomes" id="UP001054837"/>
    </source>
</evidence>
<dbReference type="PROSITE" id="PS50812">
    <property type="entry name" value="PWWP"/>
    <property type="match status" value="1"/>
</dbReference>
<dbReference type="InterPro" id="IPR042778">
    <property type="entry name" value="ZCWPW1/ZCWPW2"/>
</dbReference>
<keyword evidence="8" id="KW-1185">Reference proteome</keyword>
<dbReference type="GO" id="GO:0005634">
    <property type="term" value="C:nucleus"/>
    <property type="evidence" value="ECO:0007669"/>
    <property type="project" value="TreeGrafter"/>
</dbReference>
<feature type="region of interest" description="Disordered" evidence="4">
    <location>
        <begin position="1"/>
        <end position="20"/>
    </location>
</feature>
<evidence type="ECO:0000259" key="5">
    <source>
        <dbReference type="PROSITE" id="PS50812"/>
    </source>
</evidence>
<evidence type="ECO:0000259" key="6">
    <source>
        <dbReference type="PROSITE" id="PS51050"/>
    </source>
</evidence>
<dbReference type="InterPro" id="IPR000313">
    <property type="entry name" value="PWWP_dom"/>
</dbReference>
<keyword evidence="2" id="KW-0863">Zinc-finger</keyword>
<organism evidence="7 8">
    <name type="scientific">Caerostris darwini</name>
    <dbReference type="NCBI Taxonomy" id="1538125"/>
    <lineage>
        <taxon>Eukaryota</taxon>
        <taxon>Metazoa</taxon>
        <taxon>Ecdysozoa</taxon>
        <taxon>Arthropoda</taxon>
        <taxon>Chelicerata</taxon>
        <taxon>Arachnida</taxon>
        <taxon>Araneae</taxon>
        <taxon>Araneomorphae</taxon>
        <taxon>Entelegynae</taxon>
        <taxon>Araneoidea</taxon>
        <taxon>Araneidae</taxon>
        <taxon>Caerostris</taxon>
    </lineage>
</organism>
<name>A0AAV4WTC6_9ARAC</name>
<gene>
    <name evidence="7" type="primary">Zcwpw1</name>
    <name evidence="7" type="ORF">CDAR_91301</name>
</gene>
<dbReference type="SMART" id="SM00293">
    <property type="entry name" value="PWWP"/>
    <property type="match status" value="1"/>
</dbReference>
<reference evidence="7 8" key="1">
    <citation type="submission" date="2021-06" db="EMBL/GenBank/DDBJ databases">
        <title>Caerostris darwini draft genome.</title>
        <authorList>
            <person name="Kono N."/>
            <person name="Arakawa K."/>
        </authorList>
    </citation>
    <scope>NUCLEOTIDE SEQUENCE [LARGE SCALE GENOMIC DNA]</scope>
</reference>
<comment type="caution">
    <text evidence="7">The sequence shown here is derived from an EMBL/GenBank/DDBJ whole genome shotgun (WGS) entry which is preliminary data.</text>
</comment>
<dbReference type="CDD" id="cd20145">
    <property type="entry name" value="PWWP_ZCWPW1"/>
    <property type="match status" value="1"/>
</dbReference>
<keyword evidence="1" id="KW-0479">Metal-binding</keyword>
<evidence type="ECO:0000313" key="7">
    <source>
        <dbReference type="EMBL" id="GIY84900.1"/>
    </source>
</evidence>
<protein>
    <submittedName>
        <fullName evidence="7">Zinc finger CW-type PWWP domain protein 1</fullName>
    </submittedName>
</protein>
<proteinExistence type="predicted"/>
<sequence>MDTVKNKSQGKKRTKKSKETTRDRHLKWIDHYCSKNFGIWIECTKCKKWRKDFLYKESHEVPKNWCCSMLTLENGGKGKCDDPAADIADEEFLNYSPGSIVWAKLDGYPWWPAMVDENSDIEEFVWKENGITHYNVTFLDKRVTHAWILERFIRPFSNHFVGMDTFQKHKQNKYAIAIREAKQRAETALKMPIKDRLKTFSFAYLFKGHWPSADNYEENDCENITDALLKEVEDLESNFSTHSDVSENEDLFIRNKEIIHISAANIENTAQEKYNTKYLNDKDFISPSEAVFPFIKSKNSFLKTKISDNQVTAENITHSTTSLKKKKVIGIKRKNTEKQPATKKIKNFVQLNASTMSKPIIEEVQLDLEETGSKTAEMKDDNKEESLEEKSVEKDNNSNDAKNFEQNKILEVSDNLQKEQMKEMNNELNIPKTNMISAISGNDSKISQHIDESILEVIKQTGIENGAGTDTTNTFNQKEISKTSNHLKTGIKKKSTVKSQIVKQIPSSHDDANSGNEALKHIDELISEVINGTEESGKEALVKMPSKPVKTVNLPKNCKEKTKVNTVKKNSVQENKILHQSLEKNTPAVKIKPNFKHPSKTNRQVTQISKEENKEDMEIEKEEPFIKNESKSSDINKNSSCKTIEMDENDSLVIRKPSNISSSEPHFNETKNQNIEYEKDSSGGGKSSDTFTKQEDEDIFVVSLSDSETD</sequence>
<dbReference type="EMBL" id="BPLQ01014983">
    <property type="protein sequence ID" value="GIY84900.1"/>
    <property type="molecule type" value="Genomic_DNA"/>
</dbReference>
<dbReference type="Gene3D" id="2.30.30.140">
    <property type="match status" value="1"/>
</dbReference>
<dbReference type="GO" id="GO:0008270">
    <property type="term" value="F:zinc ion binding"/>
    <property type="evidence" value="ECO:0007669"/>
    <property type="project" value="UniProtKB-KW"/>
</dbReference>
<feature type="compositionally biased region" description="Basic and acidic residues" evidence="4">
    <location>
        <begin position="622"/>
        <end position="634"/>
    </location>
</feature>
<dbReference type="Pfam" id="PF07496">
    <property type="entry name" value="zf-CW"/>
    <property type="match status" value="1"/>
</dbReference>
<evidence type="ECO:0000256" key="1">
    <source>
        <dbReference type="ARBA" id="ARBA00022723"/>
    </source>
</evidence>
<dbReference type="PANTHER" id="PTHR15999:SF2">
    <property type="entry name" value="ZINC FINGER CW-TYPE PWWP DOMAIN PROTEIN 1"/>
    <property type="match status" value="1"/>
</dbReference>
<feature type="domain" description="PWWP" evidence="5">
    <location>
        <begin position="97"/>
        <end position="158"/>
    </location>
</feature>